<dbReference type="AlphaFoldDB" id="A0A6V2GKS8"/>
<keyword evidence="2" id="KW-0732">Signal</keyword>
<organism evidence="3">
    <name type="scientific">Ditylum brightwellii</name>
    <dbReference type="NCBI Taxonomy" id="49249"/>
    <lineage>
        <taxon>Eukaryota</taxon>
        <taxon>Sar</taxon>
        <taxon>Stramenopiles</taxon>
        <taxon>Ochrophyta</taxon>
        <taxon>Bacillariophyta</taxon>
        <taxon>Mediophyceae</taxon>
        <taxon>Lithodesmiophycidae</taxon>
        <taxon>Lithodesmiales</taxon>
        <taxon>Lithodesmiaceae</taxon>
        <taxon>Ditylum</taxon>
    </lineage>
</organism>
<dbReference type="CDD" id="cd14726">
    <property type="entry name" value="TraB_PrgY-like"/>
    <property type="match status" value="1"/>
</dbReference>
<feature type="region of interest" description="Disordered" evidence="1">
    <location>
        <begin position="198"/>
        <end position="258"/>
    </location>
</feature>
<feature type="chain" id="PRO_5030160898" description="TraB family protein" evidence="2">
    <location>
        <begin position="20"/>
        <end position="457"/>
    </location>
</feature>
<evidence type="ECO:0000256" key="1">
    <source>
        <dbReference type="SAM" id="MobiDB-lite"/>
    </source>
</evidence>
<gene>
    <name evidence="3" type="ORF">DBRI1063_LOCUS2586</name>
</gene>
<feature type="signal peptide" evidence="2">
    <location>
        <begin position="1"/>
        <end position="19"/>
    </location>
</feature>
<feature type="region of interest" description="Disordered" evidence="1">
    <location>
        <begin position="335"/>
        <end position="367"/>
    </location>
</feature>
<name>A0A6V2GKS8_9STRA</name>
<dbReference type="InterPro" id="IPR046345">
    <property type="entry name" value="TraB_PrgY-like"/>
</dbReference>
<feature type="compositionally biased region" description="Low complexity" evidence="1">
    <location>
        <begin position="228"/>
        <end position="252"/>
    </location>
</feature>
<dbReference type="EMBL" id="HBGN01003912">
    <property type="protein sequence ID" value="CAD9316179.1"/>
    <property type="molecule type" value="Transcribed_RNA"/>
</dbReference>
<dbReference type="PANTHER" id="PTHR21530:SF7">
    <property type="entry name" value="TRAB DOMAIN-CONTAINING PROTEIN"/>
    <property type="match status" value="1"/>
</dbReference>
<proteinExistence type="predicted"/>
<reference evidence="3" key="1">
    <citation type="submission" date="2021-01" db="EMBL/GenBank/DDBJ databases">
        <authorList>
            <person name="Corre E."/>
            <person name="Pelletier E."/>
            <person name="Niang G."/>
            <person name="Scheremetjew M."/>
            <person name="Finn R."/>
            <person name="Kale V."/>
            <person name="Holt S."/>
            <person name="Cochrane G."/>
            <person name="Meng A."/>
            <person name="Brown T."/>
            <person name="Cohen L."/>
        </authorList>
    </citation>
    <scope>NUCLEOTIDE SEQUENCE</scope>
    <source>
        <strain evidence="3">Pop2</strain>
    </source>
</reference>
<protein>
    <recommendedName>
        <fullName evidence="4">TraB family protein</fullName>
    </recommendedName>
</protein>
<dbReference type="PANTHER" id="PTHR21530">
    <property type="entry name" value="PHEROMONE SHUTDOWN PROTEIN"/>
    <property type="match status" value="1"/>
</dbReference>
<accession>A0A6V2GKS8</accession>
<feature type="compositionally biased region" description="Polar residues" evidence="1">
    <location>
        <begin position="208"/>
        <end position="218"/>
    </location>
</feature>
<evidence type="ECO:0000313" key="3">
    <source>
        <dbReference type="EMBL" id="CAD9316179.1"/>
    </source>
</evidence>
<feature type="compositionally biased region" description="Basic and acidic residues" evidence="1">
    <location>
        <begin position="335"/>
        <end position="346"/>
    </location>
</feature>
<evidence type="ECO:0000256" key="2">
    <source>
        <dbReference type="SAM" id="SignalP"/>
    </source>
</evidence>
<sequence length="457" mass="48710">MKITNIVGYIYMILPVTAAVPSRSSPAFVVTNKLHQQQYHSSSLASRVILKSLNDYNDNHHHVIDDCICGPNNGLNAENNNDATTGRRTWLVQSSTTVAASILSASTSPSRASAAATIEATKPTSTVMNTSGSSIPSLCDPSVSIWTKTLPNTQQERIIYLLGTAHISTSSADLAGELVRSIKPDAVFVELDAKRVGGGGNVRVEPVPSNSLSSSTDDTPMPRRLAPSSSSSSFEISSSTSAQQQQQPAAEAQSKRSPFDIKGKILDAGSRMVGDSIKGLYKKLGAEGFNPGEEFVVAVKEGLAVGSQIVLGDRDVDVTLRRLTEALSKTDLKKLTSSDSDLEKSMQELLPSSSSGSSTGKPVDPTAVDKESLARYVEVVKAKDNVRLIMKTLQDAAPELYQAMVAERDEYMAKGLNKIDMFPSTVAVMGIAHVDGVERYLGGNGWTNIKASGCMPK</sequence>
<evidence type="ECO:0008006" key="4">
    <source>
        <dbReference type="Google" id="ProtNLM"/>
    </source>
</evidence>